<dbReference type="RefSeq" id="WP_023434125.1">
    <property type="nucleotide sequence ID" value="NZ_AWXZ01000040.1"/>
</dbReference>
<feature type="region of interest" description="Disordered" evidence="1">
    <location>
        <begin position="142"/>
        <end position="177"/>
    </location>
</feature>
<name>V4RBZ4_9HYPH</name>
<sequence>MSKAEHIPVTVLVERRAALSRWADEIFKPVAVVPGREDGPDWQEVPGRDGVTTFRAGSFGIELHPTEAEAYKYNLTMRNPSVLVVLVPAAGAIPWRLHLVTLSPYEAEAYLVAGDAIVEPVPIPEHVAMIVSDFADRHYKPEPFKKRKRDKAPGEEAQLFGKEPIFDRTGGRGGANG</sequence>
<dbReference type="EMBL" id="AWXZ01000040">
    <property type="protein sequence ID" value="ESR22879.1"/>
    <property type="molecule type" value="Genomic_DNA"/>
</dbReference>
<dbReference type="Pfam" id="PF11749">
    <property type="entry name" value="DUF3305"/>
    <property type="match status" value="1"/>
</dbReference>
<dbReference type="STRING" id="631454.N177_4016"/>
<evidence type="ECO:0000256" key="1">
    <source>
        <dbReference type="SAM" id="MobiDB-lite"/>
    </source>
</evidence>
<gene>
    <name evidence="2" type="ORF">N177_4016</name>
</gene>
<dbReference type="OrthoDB" id="7271084at2"/>
<evidence type="ECO:0000313" key="3">
    <source>
        <dbReference type="Proteomes" id="UP000017819"/>
    </source>
</evidence>
<protein>
    <recommendedName>
        <fullName evidence="4">Molybdopterin-guanine dinucleotide biosynthesis protein A</fullName>
    </recommendedName>
</protein>
<evidence type="ECO:0008006" key="4">
    <source>
        <dbReference type="Google" id="ProtNLM"/>
    </source>
</evidence>
<evidence type="ECO:0000313" key="2">
    <source>
        <dbReference type="EMBL" id="ESR22879.1"/>
    </source>
</evidence>
<dbReference type="InterPro" id="IPR021736">
    <property type="entry name" value="DUF3305"/>
</dbReference>
<dbReference type="Proteomes" id="UP000017819">
    <property type="component" value="Unassembled WGS sequence"/>
</dbReference>
<organism evidence="2 3">
    <name type="scientific">Lutibaculum baratangense AMV1</name>
    <dbReference type="NCBI Taxonomy" id="631454"/>
    <lineage>
        <taxon>Bacteria</taxon>
        <taxon>Pseudomonadati</taxon>
        <taxon>Pseudomonadota</taxon>
        <taxon>Alphaproteobacteria</taxon>
        <taxon>Hyphomicrobiales</taxon>
        <taxon>Tepidamorphaceae</taxon>
        <taxon>Lutibaculum</taxon>
    </lineage>
</organism>
<proteinExistence type="predicted"/>
<dbReference type="eggNOG" id="COG0746">
    <property type="taxonomic scope" value="Bacteria"/>
</dbReference>
<accession>V4RBZ4</accession>
<keyword evidence="3" id="KW-1185">Reference proteome</keyword>
<comment type="caution">
    <text evidence="2">The sequence shown here is derived from an EMBL/GenBank/DDBJ whole genome shotgun (WGS) entry which is preliminary data.</text>
</comment>
<reference evidence="2 3" key="1">
    <citation type="journal article" date="2014" name="Genome Announc.">
        <title>Draft Genome Sequence of Lutibaculum baratangense Strain AMV1T, Isolated from a Mud Volcano in Andamans, India.</title>
        <authorList>
            <person name="Singh A."/>
            <person name="Sreenivas A."/>
            <person name="Sathyanarayana Reddy G."/>
            <person name="Pinnaka A.K."/>
            <person name="Shivaji S."/>
        </authorList>
    </citation>
    <scope>NUCLEOTIDE SEQUENCE [LARGE SCALE GENOMIC DNA]</scope>
    <source>
        <strain evidence="2 3">AMV1</strain>
    </source>
</reference>
<dbReference type="AlphaFoldDB" id="V4RBZ4"/>